<dbReference type="SUPFAM" id="SSF51679">
    <property type="entry name" value="Bacterial luciferase-like"/>
    <property type="match status" value="1"/>
</dbReference>
<dbReference type="OrthoDB" id="9780518at2"/>
<dbReference type="InterPro" id="IPR036661">
    <property type="entry name" value="Luciferase-like_sf"/>
</dbReference>
<dbReference type="InterPro" id="IPR011251">
    <property type="entry name" value="Luciferase-like_dom"/>
</dbReference>
<feature type="region of interest" description="Disordered" evidence="2">
    <location>
        <begin position="339"/>
        <end position="370"/>
    </location>
</feature>
<dbReference type="InterPro" id="IPR019949">
    <property type="entry name" value="CmoO-like"/>
</dbReference>
<sequence>MAIKLSILDQTPIYEGETAAEAFQRTVRLAQKAEELGYTRFWVSEHHDSGVVAGSSPEVLIAHLLAKTDRIRLGSGGVMLQHYSPYKVAENFNVLASLGPGRIDLGIGRAPGGLPRSTQALQQGGADTASLTDKITELRQYIHNRLEEDHPLFGLRANPVTDHPADLYVLGTSTASAEIAAELGLPYVFSLFINGDPDTAIQALQAYRSNFNDAFGTEPQAILGVSVIAAESDEEAQRLAGDHKLVKIHLESGRTITVSNLEHAQEFGSQSKEKFTIEVKEPQVTKGSIEKVKKELLELQRATGVDEFIVITAVEDFNRRLRSFELLKEAFNDASNGDEIEANVSAGNPSSGKGEADDGGGKHRIVEPVI</sequence>
<dbReference type="PANTHER" id="PTHR30137">
    <property type="entry name" value="LUCIFERASE-LIKE MONOOXYGENASE"/>
    <property type="match status" value="1"/>
</dbReference>
<accession>A0A7X3K1L6</accession>
<proteinExistence type="predicted"/>
<dbReference type="InterPro" id="IPR050766">
    <property type="entry name" value="Bact_Lucif_Oxidored"/>
</dbReference>
<feature type="compositionally biased region" description="Basic and acidic residues" evidence="2">
    <location>
        <begin position="354"/>
        <end position="370"/>
    </location>
</feature>
<dbReference type="PANTHER" id="PTHR30137:SF19">
    <property type="entry name" value="LUCIFERASE-LIKE MONOOXYGENASE"/>
    <property type="match status" value="1"/>
</dbReference>
<dbReference type="GO" id="GO:0016705">
    <property type="term" value="F:oxidoreductase activity, acting on paired donors, with incorporation or reduction of molecular oxygen"/>
    <property type="evidence" value="ECO:0007669"/>
    <property type="project" value="InterPro"/>
</dbReference>
<dbReference type="FunFam" id="3.20.20.30:FF:000002">
    <property type="entry name" value="LLM class flavin-dependent oxidoreductase"/>
    <property type="match status" value="1"/>
</dbReference>
<dbReference type="EMBL" id="RHLK01000024">
    <property type="protein sequence ID" value="MVP02439.1"/>
    <property type="molecule type" value="Genomic_DNA"/>
</dbReference>
<evidence type="ECO:0000313" key="5">
    <source>
        <dbReference type="Proteomes" id="UP000490800"/>
    </source>
</evidence>
<name>A0A7X3K1L6_9BACL</name>
<comment type="caution">
    <text evidence="4">The sequence shown here is derived from an EMBL/GenBank/DDBJ whole genome shotgun (WGS) entry which is preliminary data.</text>
</comment>
<gene>
    <name evidence="4" type="ORF">EDM21_23430</name>
</gene>
<evidence type="ECO:0000259" key="3">
    <source>
        <dbReference type="Pfam" id="PF00296"/>
    </source>
</evidence>
<organism evidence="4 5">
    <name type="scientific">Paenibacillus lutrae</name>
    <dbReference type="NCBI Taxonomy" id="2078573"/>
    <lineage>
        <taxon>Bacteria</taxon>
        <taxon>Bacillati</taxon>
        <taxon>Bacillota</taxon>
        <taxon>Bacilli</taxon>
        <taxon>Bacillales</taxon>
        <taxon>Paenibacillaceae</taxon>
        <taxon>Paenibacillus</taxon>
    </lineage>
</organism>
<dbReference type="Proteomes" id="UP000490800">
    <property type="component" value="Unassembled WGS sequence"/>
</dbReference>
<dbReference type="NCBIfam" id="TIGR03558">
    <property type="entry name" value="oxido_grp_1"/>
    <property type="match status" value="1"/>
</dbReference>
<comment type="similarity">
    <text evidence="1">To bacterial alkanal monooxygenase alpha and beta chains.</text>
</comment>
<dbReference type="GO" id="GO:0005829">
    <property type="term" value="C:cytosol"/>
    <property type="evidence" value="ECO:0007669"/>
    <property type="project" value="TreeGrafter"/>
</dbReference>
<evidence type="ECO:0000313" key="4">
    <source>
        <dbReference type="EMBL" id="MVP02439.1"/>
    </source>
</evidence>
<evidence type="ECO:0000256" key="2">
    <source>
        <dbReference type="SAM" id="MobiDB-lite"/>
    </source>
</evidence>
<dbReference type="EC" id="1.-.-.-" evidence="4"/>
<keyword evidence="5" id="KW-1185">Reference proteome</keyword>
<protein>
    <submittedName>
        <fullName evidence="4">MsnO8 family LLM class oxidoreductase</fullName>
        <ecNumber evidence="4">1.-.-.-</ecNumber>
    </submittedName>
</protein>
<evidence type="ECO:0000256" key="1">
    <source>
        <dbReference type="ARBA" id="ARBA00007789"/>
    </source>
</evidence>
<dbReference type="Gene3D" id="3.20.20.30">
    <property type="entry name" value="Luciferase-like domain"/>
    <property type="match status" value="1"/>
</dbReference>
<feature type="domain" description="Luciferase-like" evidence="3">
    <location>
        <begin position="9"/>
        <end position="276"/>
    </location>
</feature>
<dbReference type="AlphaFoldDB" id="A0A7X3K1L6"/>
<keyword evidence="4" id="KW-0560">Oxidoreductase</keyword>
<dbReference type="Pfam" id="PF00296">
    <property type="entry name" value="Bac_luciferase"/>
    <property type="match status" value="1"/>
</dbReference>
<dbReference type="RefSeq" id="WP_157338796.1">
    <property type="nucleotide sequence ID" value="NZ_RHLK01000024.1"/>
</dbReference>
<reference evidence="4 5" key="1">
    <citation type="journal article" date="2019" name="Microorganisms">
        <title>Paenibacillus lutrae sp. nov., A Chitinolytic Species Isolated from A River Otter in Castril Natural Park, Granada, Spain.</title>
        <authorList>
            <person name="Rodriguez M."/>
            <person name="Reina J.C."/>
            <person name="Bejar V."/>
            <person name="Llamas I."/>
        </authorList>
    </citation>
    <scope>NUCLEOTIDE SEQUENCE [LARGE SCALE GENOMIC DNA]</scope>
    <source>
        <strain evidence="4 5">N10</strain>
    </source>
</reference>